<feature type="domain" description="Shikimate dehydrogenase substrate binding N-terminal" evidence="10">
    <location>
        <begin position="6"/>
        <end position="88"/>
    </location>
</feature>
<keyword evidence="5 8" id="KW-0560">Oxidoreductase</keyword>
<dbReference type="PANTHER" id="PTHR21089:SF1">
    <property type="entry name" value="BIFUNCTIONAL 3-DEHYDROQUINATE DEHYDRATASE_SHIKIMATE DEHYDROGENASE, CHLOROPLASTIC"/>
    <property type="match status" value="1"/>
</dbReference>
<dbReference type="HAMAP" id="MF_00222">
    <property type="entry name" value="Shikimate_DH_AroE"/>
    <property type="match status" value="1"/>
</dbReference>
<dbReference type="InterPro" id="IPR041121">
    <property type="entry name" value="SDH_C"/>
</dbReference>
<dbReference type="STRING" id="1526571.AT746_18860"/>
<feature type="binding site" evidence="8">
    <location>
        <position position="244"/>
    </location>
    <ligand>
        <name>shikimate</name>
        <dbReference type="ChEBI" id="CHEBI:36208"/>
    </ligand>
</feature>
<dbReference type="RefSeq" id="WP_062483573.1">
    <property type="nucleotide sequence ID" value="NZ_CP013650.1"/>
</dbReference>
<dbReference type="Gene3D" id="3.40.50.720">
    <property type="entry name" value="NAD(P)-binding Rossmann-like Domain"/>
    <property type="match status" value="1"/>
</dbReference>
<feature type="binding site" evidence="8">
    <location>
        <position position="101"/>
    </location>
    <ligand>
        <name>shikimate</name>
        <dbReference type="ChEBI" id="CHEBI:36208"/>
    </ligand>
</feature>
<feature type="binding site" evidence="8">
    <location>
        <begin position="14"/>
        <end position="16"/>
    </location>
    <ligand>
        <name>shikimate</name>
        <dbReference type="ChEBI" id="CHEBI:36208"/>
    </ligand>
</feature>
<dbReference type="OrthoDB" id="9776868at2"/>
<dbReference type="Pfam" id="PF01488">
    <property type="entry name" value="Shikimate_DH"/>
    <property type="match status" value="1"/>
</dbReference>
<dbReference type="GO" id="GO:0009073">
    <property type="term" value="P:aromatic amino acid family biosynthetic process"/>
    <property type="evidence" value="ECO:0007669"/>
    <property type="project" value="UniProtKB-KW"/>
</dbReference>
<dbReference type="Gene3D" id="3.40.50.10860">
    <property type="entry name" value="Leucine Dehydrogenase, chain A, domain 1"/>
    <property type="match status" value="1"/>
</dbReference>
<dbReference type="InterPro" id="IPR013708">
    <property type="entry name" value="Shikimate_DH-bd_N"/>
</dbReference>
<name>A0A0U2RRW4_9ALTE</name>
<evidence type="ECO:0000259" key="10">
    <source>
        <dbReference type="Pfam" id="PF08501"/>
    </source>
</evidence>
<dbReference type="CDD" id="cd01065">
    <property type="entry name" value="NAD_bind_Shikimate_DH"/>
    <property type="match status" value="1"/>
</dbReference>
<dbReference type="GO" id="GO:0009423">
    <property type="term" value="P:chorismate biosynthetic process"/>
    <property type="evidence" value="ECO:0007669"/>
    <property type="project" value="UniProtKB-UniRule"/>
</dbReference>
<evidence type="ECO:0000256" key="2">
    <source>
        <dbReference type="ARBA" id="ARBA00012962"/>
    </source>
</evidence>
<dbReference type="NCBIfam" id="TIGR00507">
    <property type="entry name" value="aroE"/>
    <property type="match status" value="1"/>
</dbReference>
<feature type="binding site" evidence="8">
    <location>
        <begin position="149"/>
        <end position="154"/>
    </location>
    <ligand>
        <name>NADP(+)</name>
        <dbReference type="ChEBI" id="CHEBI:58349"/>
    </ligand>
</feature>
<dbReference type="KEGG" id="lal:AT746_18860"/>
<feature type="binding site" evidence="8">
    <location>
        <position position="86"/>
    </location>
    <ligand>
        <name>shikimate</name>
        <dbReference type="ChEBI" id="CHEBI:36208"/>
    </ligand>
</feature>
<dbReference type="FunFam" id="3.40.50.10860:FF:000006">
    <property type="entry name" value="Shikimate dehydrogenase (NADP(+))"/>
    <property type="match status" value="1"/>
</dbReference>
<comment type="similarity">
    <text evidence="8">Belongs to the shikimate dehydrogenase family.</text>
</comment>
<organism evidence="12 13">
    <name type="scientific">Lacimicrobium alkaliphilum</name>
    <dbReference type="NCBI Taxonomy" id="1526571"/>
    <lineage>
        <taxon>Bacteria</taxon>
        <taxon>Pseudomonadati</taxon>
        <taxon>Pseudomonadota</taxon>
        <taxon>Gammaproteobacteria</taxon>
        <taxon>Alteromonadales</taxon>
        <taxon>Alteromonadaceae</taxon>
        <taxon>Lacimicrobium</taxon>
    </lineage>
</organism>
<evidence type="ECO:0000313" key="13">
    <source>
        <dbReference type="Proteomes" id="UP000068447"/>
    </source>
</evidence>
<feature type="binding site" evidence="8">
    <location>
        <position position="215"/>
    </location>
    <ligand>
        <name>shikimate</name>
        <dbReference type="ChEBI" id="CHEBI:36208"/>
    </ligand>
</feature>
<dbReference type="NCBIfam" id="NF001310">
    <property type="entry name" value="PRK00258.1-2"/>
    <property type="match status" value="1"/>
</dbReference>
<dbReference type="PANTHER" id="PTHR21089">
    <property type="entry name" value="SHIKIMATE DEHYDROGENASE"/>
    <property type="match status" value="1"/>
</dbReference>
<dbReference type="SUPFAM" id="SSF51735">
    <property type="entry name" value="NAD(P)-binding Rossmann-fold domains"/>
    <property type="match status" value="1"/>
</dbReference>
<keyword evidence="3 8" id="KW-0028">Amino-acid biosynthesis</keyword>
<dbReference type="Pfam" id="PF18317">
    <property type="entry name" value="SDH_C"/>
    <property type="match status" value="1"/>
</dbReference>
<comment type="subunit">
    <text evidence="8">Homodimer.</text>
</comment>
<evidence type="ECO:0000256" key="5">
    <source>
        <dbReference type="ARBA" id="ARBA00023002"/>
    </source>
</evidence>
<dbReference type="InterPro" id="IPR011342">
    <property type="entry name" value="Shikimate_DH"/>
</dbReference>
<dbReference type="InterPro" id="IPR022893">
    <property type="entry name" value="Shikimate_DH_fam"/>
</dbReference>
<feature type="domain" description="SDH C-terminal" evidence="11">
    <location>
        <begin position="237"/>
        <end position="267"/>
    </location>
</feature>
<protein>
    <recommendedName>
        <fullName evidence="2 8">Shikimate dehydrogenase (NADP(+))</fullName>
        <shortName evidence="8">SDH</shortName>
        <ecNumber evidence="2 8">1.1.1.25</ecNumber>
    </recommendedName>
</protein>
<dbReference type="GO" id="GO:0005829">
    <property type="term" value="C:cytosol"/>
    <property type="evidence" value="ECO:0007669"/>
    <property type="project" value="TreeGrafter"/>
</dbReference>
<comment type="catalytic activity">
    <reaction evidence="7 8">
        <text>shikimate + NADP(+) = 3-dehydroshikimate + NADPH + H(+)</text>
        <dbReference type="Rhea" id="RHEA:17737"/>
        <dbReference type="ChEBI" id="CHEBI:15378"/>
        <dbReference type="ChEBI" id="CHEBI:16630"/>
        <dbReference type="ChEBI" id="CHEBI:36208"/>
        <dbReference type="ChEBI" id="CHEBI:57783"/>
        <dbReference type="ChEBI" id="CHEBI:58349"/>
        <dbReference type="EC" id="1.1.1.25"/>
    </reaction>
</comment>
<evidence type="ECO:0000256" key="7">
    <source>
        <dbReference type="ARBA" id="ARBA00049442"/>
    </source>
</evidence>
<dbReference type="UniPathway" id="UPA00053">
    <property type="reaction ID" value="UER00087"/>
</dbReference>
<evidence type="ECO:0000259" key="11">
    <source>
        <dbReference type="Pfam" id="PF18317"/>
    </source>
</evidence>
<evidence type="ECO:0000256" key="6">
    <source>
        <dbReference type="ARBA" id="ARBA00023141"/>
    </source>
</evidence>
<keyword evidence="6 8" id="KW-0057">Aromatic amino acid biosynthesis</keyword>
<feature type="binding site" evidence="8">
    <location>
        <position position="213"/>
    </location>
    <ligand>
        <name>NADP(+)</name>
        <dbReference type="ChEBI" id="CHEBI:58349"/>
    </ligand>
</feature>
<evidence type="ECO:0000256" key="8">
    <source>
        <dbReference type="HAMAP-Rule" id="MF_00222"/>
    </source>
</evidence>
<comment type="caution">
    <text evidence="8">Lacks conserved residue(s) required for the propagation of feature annotation.</text>
</comment>
<dbReference type="FunFam" id="3.40.50.720:FF:000104">
    <property type="entry name" value="Shikimate dehydrogenase (NADP(+))"/>
    <property type="match status" value="1"/>
</dbReference>
<dbReference type="GO" id="GO:0004764">
    <property type="term" value="F:shikimate 3-dehydrogenase (NADP+) activity"/>
    <property type="evidence" value="ECO:0007669"/>
    <property type="project" value="UniProtKB-UniRule"/>
</dbReference>
<feature type="binding site" evidence="8">
    <location>
        <position position="237"/>
    </location>
    <ligand>
        <name>NADP(+)</name>
        <dbReference type="ChEBI" id="CHEBI:58349"/>
    </ligand>
</feature>
<dbReference type="GO" id="GO:0008652">
    <property type="term" value="P:amino acid biosynthetic process"/>
    <property type="evidence" value="ECO:0007669"/>
    <property type="project" value="UniProtKB-KW"/>
</dbReference>
<dbReference type="EC" id="1.1.1.25" evidence="2 8"/>
<feature type="binding site" evidence="8">
    <location>
        <position position="61"/>
    </location>
    <ligand>
        <name>shikimate</name>
        <dbReference type="ChEBI" id="CHEBI:36208"/>
    </ligand>
</feature>
<dbReference type="EMBL" id="CP013650">
    <property type="protein sequence ID" value="ALT00123.1"/>
    <property type="molecule type" value="Genomic_DNA"/>
</dbReference>
<dbReference type="GO" id="GO:0019632">
    <property type="term" value="P:shikimate metabolic process"/>
    <property type="evidence" value="ECO:0007669"/>
    <property type="project" value="InterPro"/>
</dbReference>
<keyword evidence="13" id="KW-1185">Reference proteome</keyword>
<reference evidence="12 13" key="1">
    <citation type="submission" date="2015-12" db="EMBL/GenBank/DDBJ databases">
        <title>Complete genome of Lacimicrobium alkaliphilum KCTC 32984.</title>
        <authorList>
            <person name="Kim S.-G."/>
            <person name="Lee Y.-J."/>
        </authorList>
    </citation>
    <scope>NUCLEOTIDE SEQUENCE [LARGE SCALE GENOMIC DNA]</scope>
    <source>
        <strain evidence="12 13">YelD216</strain>
    </source>
</reference>
<gene>
    <name evidence="8" type="primary">aroE</name>
    <name evidence="12" type="ORF">AT746_18860</name>
</gene>
<evidence type="ECO:0000256" key="4">
    <source>
        <dbReference type="ARBA" id="ARBA00022857"/>
    </source>
</evidence>
<accession>A0A0U2RRW4</accession>
<dbReference type="InterPro" id="IPR046346">
    <property type="entry name" value="Aminoacid_DH-like_N_sf"/>
</dbReference>
<feature type="domain" description="Quinate/shikimate 5-dehydrogenase/glutamyl-tRNA reductase" evidence="9">
    <location>
        <begin position="115"/>
        <end position="165"/>
    </location>
</feature>
<sequence>MDQYAVFGNPIAHSKSPFIHTMFAQQTGQPLNYEAILTPLNGFTETVRQFFNGSGKGANVTVPFKQQAFELADELSTAAELAGSVNTLSYLQGVIKGDNTDGIGLVRDLQFHDIELSGKRILLLGAGGAARGAILPVLEQQPLSLHIANRTEAKARELAAKFADYGDISGGGLESIPQQHYELIINASSSGLSGDRPQIPQSVINTDSICYDMLYAKAMTPFNQWANISGAAILLDGLGMLVEQAAQSFYLWRGVMPDTGAVRKALRQHLEYG</sequence>
<dbReference type="InterPro" id="IPR006151">
    <property type="entry name" value="Shikm_DH/Glu-tRNA_Rdtase"/>
</dbReference>
<dbReference type="InterPro" id="IPR036291">
    <property type="entry name" value="NAD(P)-bd_dom_sf"/>
</dbReference>
<dbReference type="Proteomes" id="UP000068447">
    <property type="component" value="Chromosome"/>
</dbReference>
<evidence type="ECO:0000313" key="12">
    <source>
        <dbReference type="EMBL" id="ALT00123.1"/>
    </source>
</evidence>
<feature type="binding site" evidence="8">
    <location>
        <begin position="125"/>
        <end position="129"/>
    </location>
    <ligand>
        <name>NADP(+)</name>
        <dbReference type="ChEBI" id="CHEBI:58349"/>
    </ligand>
</feature>
<evidence type="ECO:0000256" key="1">
    <source>
        <dbReference type="ARBA" id="ARBA00004871"/>
    </source>
</evidence>
<comment type="function">
    <text evidence="8">Involved in the biosynthesis of the chorismate, which leads to the biosynthesis of aromatic amino acids. Catalyzes the reversible NADPH linked reduction of 3-dehydroshikimate (DHSA) to yield shikimate (SA).</text>
</comment>
<dbReference type="Pfam" id="PF08501">
    <property type="entry name" value="Shikimate_dh_N"/>
    <property type="match status" value="1"/>
</dbReference>
<feature type="active site" description="Proton acceptor" evidence="8">
    <location>
        <position position="65"/>
    </location>
</feature>
<dbReference type="AlphaFoldDB" id="A0A0U2RRW4"/>
<dbReference type="SUPFAM" id="SSF53223">
    <property type="entry name" value="Aminoacid dehydrogenase-like, N-terminal domain"/>
    <property type="match status" value="1"/>
</dbReference>
<evidence type="ECO:0000256" key="3">
    <source>
        <dbReference type="ARBA" id="ARBA00022605"/>
    </source>
</evidence>
<comment type="pathway">
    <text evidence="1 8">Metabolic intermediate biosynthesis; chorismate biosynthesis; chorismate from D-erythrose 4-phosphate and phosphoenolpyruvate: step 4/7.</text>
</comment>
<keyword evidence="4 8" id="KW-0521">NADP</keyword>
<dbReference type="GO" id="GO:0050661">
    <property type="term" value="F:NADP binding"/>
    <property type="evidence" value="ECO:0007669"/>
    <property type="project" value="InterPro"/>
</dbReference>
<evidence type="ECO:0000259" key="9">
    <source>
        <dbReference type="Pfam" id="PF01488"/>
    </source>
</evidence>
<proteinExistence type="inferred from homology"/>